<evidence type="ECO:0000313" key="2">
    <source>
        <dbReference type="Proteomes" id="UP001056120"/>
    </source>
</evidence>
<sequence>MTPALVLIALTTEPFPATVENKRGLISSVTDRTTIVVPRLIISVDNTRTRVTSTTRAGGKVCLARMGHHEMTVSLTPTAAREVDVVGVF</sequence>
<comment type="caution">
    <text evidence="1">The sequence shown here is derived from an EMBL/GenBank/DDBJ whole genome shotgun (WGS) entry which is preliminary data.</text>
</comment>
<protein>
    <submittedName>
        <fullName evidence="1">Uncharacterized protein</fullName>
    </submittedName>
</protein>
<dbReference type="EMBL" id="CM042025">
    <property type="protein sequence ID" value="KAI3808730.1"/>
    <property type="molecule type" value="Genomic_DNA"/>
</dbReference>
<keyword evidence="2" id="KW-1185">Reference proteome</keyword>
<reference evidence="1 2" key="2">
    <citation type="journal article" date="2022" name="Mol. Ecol. Resour.">
        <title>The genomes of chicory, endive, great burdock and yacon provide insights into Asteraceae paleo-polyploidization history and plant inulin production.</title>
        <authorList>
            <person name="Fan W."/>
            <person name="Wang S."/>
            <person name="Wang H."/>
            <person name="Wang A."/>
            <person name="Jiang F."/>
            <person name="Liu H."/>
            <person name="Zhao H."/>
            <person name="Xu D."/>
            <person name="Zhang Y."/>
        </authorList>
    </citation>
    <scope>NUCLEOTIDE SEQUENCE [LARGE SCALE GENOMIC DNA]</scope>
    <source>
        <strain evidence="2">cv. Yunnan</strain>
        <tissue evidence="1">Leaves</tissue>
    </source>
</reference>
<organism evidence="1 2">
    <name type="scientific">Smallanthus sonchifolius</name>
    <dbReference type="NCBI Taxonomy" id="185202"/>
    <lineage>
        <taxon>Eukaryota</taxon>
        <taxon>Viridiplantae</taxon>
        <taxon>Streptophyta</taxon>
        <taxon>Embryophyta</taxon>
        <taxon>Tracheophyta</taxon>
        <taxon>Spermatophyta</taxon>
        <taxon>Magnoliopsida</taxon>
        <taxon>eudicotyledons</taxon>
        <taxon>Gunneridae</taxon>
        <taxon>Pentapetalae</taxon>
        <taxon>asterids</taxon>
        <taxon>campanulids</taxon>
        <taxon>Asterales</taxon>
        <taxon>Asteraceae</taxon>
        <taxon>Asteroideae</taxon>
        <taxon>Heliantheae alliance</taxon>
        <taxon>Millerieae</taxon>
        <taxon>Smallanthus</taxon>
    </lineage>
</organism>
<accession>A0ACB9IMW5</accession>
<gene>
    <name evidence="1" type="ORF">L1987_24689</name>
</gene>
<reference evidence="2" key="1">
    <citation type="journal article" date="2022" name="Mol. Ecol. Resour.">
        <title>The genomes of chicory, endive, great burdock and yacon provide insights into Asteraceae palaeo-polyploidization history and plant inulin production.</title>
        <authorList>
            <person name="Fan W."/>
            <person name="Wang S."/>
            <person name="Wang H."/>
            <person name="Wang A."/>
            <person name="Jiang F."/>
            <person name="Liu H."/>
            <person name="Zhao H."/>
            <person name="Xu D."/>
            <person name="Zhang Y."/>
        </authorList>
    </citation>
    <scope>NUCLEOTIDE SEQUENCE [LARGE SCALE GENOMIC DNA]</scope>
    <source>
        <strain evidence="2">cv. Yunnan</strain>
    </source>
</reference>
<name>A0ACB9IMW5_9ASTR</name>
<evidence type="ECO:0000313" key="1">
    <source>
        <dbReference type="EMBL" id="KAI3808730.1"/>
    </source>
</evidence>
<proteinExistence type="predicted"/>
<dbReference type="Proteomes" id="UP001056120">
    <property type="component" value="Linkage Group LG08"/>
</dbReference>